<keyword evidence="3" id="KW-1185">Reference proteome</keyword>
<evidence type="ECO:0000313" key="3">
    <source>
        <dbReference type="Proteomes" id="UP000257109"/>
    </source>
</evidence>
<name>A0A371H5W9_MUCPR</name>
<reference evidence="2" key="1">
    <citation type="submission" date="2018-05" db="EMBL/GenBank/DDBJ databases">
        <title>Draft genome of Mucuna pruriens seed.</title>
        <authorList>
            <person name="Nnadi N.E."/>
            <person name="Vos R."/>
            <person name="Hasami M.H."/>
            <person name="Devisetty U.K."/>
            <person name="Aguiy J.C."/>
        </authorList>
    </citation>
    <scope>NUCLEOTIDE SEQUENCE [LARGE SCALE GENOMIC DNA]</scope>
    <source>
        <strain evidence="2">JCA_2017</strain>
    </source>
</reference>
<evidence type="ECO:0008006" key="4">
    <source>
        <dbReference type="Google" id="ProtNLM"/>
    </source>
</evidence>
<feature type="region of interest" description="Disordered" evidence="1">
    <location>
        <begin position="144"/>
        <end position="171"/>
    </location>
</feature>
<feature type="compositionally biased region" description="Low complexity" evidence="1">
    <location>
        <begin position="194"/>
        <end position="208"/>
    </location>
</feature>
<evidence type="ECO:0000313" key="2">
    <source>
        <dbReference type="EMBL" id="RDX98177.1"/>
    </source>
</evidence>
<gene>
    <name evidence="2" type="ORF">CR513_18947</name>
</gene>
<sequence length="219" mass="24761">MTRSSPRETLNEYWERFNKLCATCSHQQISEQLLLQCCKRGSVDGQDPRGSKTPDLEHGQQYAVVRDQRRSHLLKGAWGGESADDVNIACEAARCQAASTSTQLVCGICTLVKNPTDMCPTLQETEPDSTECVGVLGGGCQYGRQPYPNQPYDSQQFRRQPYQPNPSRGQYTTQRFGLVRSMPSSYQQLVPKYQSPSFRQQPQQQVPRDNSSSLEEWMK</sequence>
<evidence type="ECO:0000256" key="1">
    <source>
        <dbReference type="SAM" id="MobiDB-lite"/>
    </source>
</evidence>
<proteinExistence type="predicted"/>
<dbReference type="Proteomes" id="UP000257109">
    <property type="component" value="Unassembled WGS sequence"/>
</dbReference>
<organism evidence="2 3">
    <name type="scientific">Mucuna pruriens</name>
    <name type="common">Velvet bean</name>
    <name type="synonym">Dolichos pruriens</name>
    <dbReference type="NCBI Taxonomy" id="157652"/>
    <lineage>
        <taxon>Eukaryota</taxon>
        <taxon>Viridiplantae</taxon>
        <taxon>Streptophyta</taxon>
        <taxon>Embryophyta</taxon>
        <taxon>Tracheophyta</taxon>
        <taxon>Spermatophyta</taxon>
        <taxon>Magnoliopsida</taxon>
        <taxon>eudicotyledons</taxon>
        <taxon>Gunneridae</taxon>
        <taxon>Pentapetalae</taxon>
        <taxon>rosids</taxon>
        <taxon>fabids</taxon>
        <taxon>Fabales</taxon>
        <taxon>Fabaceae</taxon>
        <taxon>Papilionoideae</taxon>
        <taxon>50 kb inversion clade</taxon>
        <taxon>NPAAA clade</taxon>
        <taxon>indigoferoid/millettioid clade</taxon>
        <taxon>Phaseoleae</taxon>
        <taxon>Mucuna</taxon>
    </lineage>
</organism>
<dbReference type="OrthoDB" id="778454at2759"/>
<accession>A0A371H5W9</accession>
<dbReference type="EMBL" id="QJKJ01003497">
    <property type="protein sequence ID" value="RDX98177.1"/>
    <property type="molecule type" value="Genomic_DNA"/>
</dbReference>
<dbReference type="AlphaFoldDB" id="A0A371H5W9"/>
<comment type="caution">
    <text evidence="2">The sequence shown here is derived from an EMBL/GenBank/DDBJ whole genome shotgun (WGS) entry which is preliminary data.</text>
</comment>
<feature type="compositionally biased region" description="Polar residues" evidence="1">
    <location>
        <begin position="209"/>
        <end position="219"/>
    </location>
</feature>
<feature type="region of interest" description="Disordered" evidence="1">
    <location>
        <begin position="187"/>
        <end position="219"/>
    </location>
</feature>
<protein>
    <recommendedName>
        <fullName evidence="4">Retrotransposon gag domain-containing protein</fullName>
    </recommendedName>
</protein>
<feature type="non-terminal residue" evidence="2">
    <location>
        <position position="219"/>
    </location>
</feature>